<keyword evidence="2" id="KW-0238">DNA-binding</keyword>
<protein>
    <submittedName>
        <fullName evidence="7">AraC family L-rhamnose operon regulatory protein RhaS</fullName>
    </submittedName>
</protein>
<dbReference type="PROSITE" id="PS00041">
    <property type="entry name" value="HTH_ARAC_FAMILY_1"/>
    <property type="match status" value="1"/>
</dbReference>
<feature type="domain" description="HTH araC/xylS-type" evidence="5">
    <location>
        <begin position="161"/>
        <end position="259"/>
    </location>
</feature>
<dbReference type="InterPro" id="IPR018060">
    <property type="entry name" value="HTH_AraC"/>
</dbReference>
<gene>
    <name evidence="6" type="ORF">AA2016_4093</name>
    <name evidence="7" type="ORF">FHS67_001164</name>
</gene>
<dbReference type="AlphaFoldDB" id="A0AAC8YR35"/>
<evidence type="ECO:0000256" key="1">
    <source>
        <dbReference type="ARBA" id="ARBA00023015"/>
    </source>
</evidence>
<accession>A0AAC8YR35</accession>
<dbReference type="KEGG" id="aak:AA2016_4093"/>
<evidence type="ECO:0000256" key="4">
    <source>
        <dbReference type="SAM" id="MobiDB-lite"/>
    </source>
</evidence>
<dbReference type="SUPFAM" id="SSF46689">
    <property type="entry name" value="Homeodomain-like"/>
    <property type="match status" value="2"/>
</dbReference>
<evidence type="ECO:0000313" key="7">
    <source>
        <dbReference type="EMBL" id="MBB3704861.1"/>
    </source>
</evidence>
<dbReference type="Pfam" id="PF12833">
    <property type="entry name" value="HTH_18"/>
    <property type="match status" value="1"/>
</dbReference>
<dbReference type="PANTHER" id="PTHR46796:SF13">
    <property type="entry name" value="HTH-TYPE TRANSCRIPTIONAL ACTIVATOR RHAS"/>
    <property type="match status" value="1"/>
</dbReference>
<dbReference type="Gene3D" id="1.10.10.60">
    <property type="entry name" value="Homeodomain-like"/>
    <property type="match status" value="2"/>
</dbReference>
<dbReference type="InterPro" id="IPR018062">
    <property type="entry name" value="HTH_AraC-typ_CS"/>
</dbReference>
<dbReference type="Proteomes" id="UP000577697">
    <property type="component" value="Unassembled WGS sequence"/>
</dbReference>
<dbReference type="PANTHER" id="PTHR46796">
    <property type="entry name" value="HTH-TYPE TRANSCRIPTIONAL ACTIVATOR RHAS-RELATED"/>
    <property type="match status" value="1"/>
</dbReference>
<reference evidence="6 8" key="1">
    <citation type="submission" date="2016-03" db="EMBL/GenBank/DDBJ databases">
        <title>Complete genome of Aminobacter aminovorans KCTC 2477.</title>
        <authorList>
            <person name="Kim K.M."/>
        </authorList>
    </citation>
    <scope>NUCLEOTIDE SEQUENCE [LARGE SCALE GENOMIC DNA]</scope>
    <source>
        <strain evidence="6 8">KCTC 2477</strain>
    </source>
</reference>
<dbReference type="PROSITE" id="PS01124">
    <property type="entry name" value="HTH_ARAC_FAMILY_2"/>
    <property type="match status" value="1"/>
</dbReference>
<dbReference type="RefSeq" id="WP_067963084.1">
    <property type="nucleotide sequence ID" value="NZ_CP015005.1"/>
</dbReference>
<sequence length="310" mass="34543">MRAFIDNGRGFAFGEAIYPAGGVYGPLKERYVTLLIIHEGKAKVICDDEETVLGARSCGFFRNERGLSMEYSEGRHTRVSWCEGYAGDVSEALASRLRSLPTRIPLPQRIESIQRLGVELGAGSSSNLNQLRNALGESIFLAYFHEAQMSEQERQTPRSVLRARFYIDENYEKEITVDRLAALVGVTPQHLVSSFRKHIGVTPVRYLWQVRASRGHFLLLQTGLPISDIAYQCGYKNPFHFSRQISEQFGLSPRQVRENKGYRMASDVAEGAGDTAYGMALSDKTVLQPEASATMTPIEDPSDPTGAREV</sequence>
<dbReference type="SMART" id="SM00342">
    <property type="entry name" value="HTH_ARAC"/>
    <property type="match status" value="1"/>
</dbReference>
<evidence type="ECO:0000313" key="8">
    <source>
        <dbReference type="Proteomes" id="UP000075755"/>
    </source>
</evidence>
<organism evidence="6 8">
    <name type="scientific">Aminobacter aminovorans</name>
    <name type="common">Chelatobacter heintzii</name>
    <dbReference type="NCBI Taxonomy" id="83263"/>
    <lineage>
        <taxon>Bacteria</taxon>
        <taxon>Pseudomonadati</taxon>
        <taxon>Pseudomonadota</taxon>
        <taxon>Alphaproteobacteria</taxon>
        <taxon>Hyphomicrobiales</taxon>
        <taxon>Phyllobacteriaceae</taxon>
        <taxon>Aminobacter</taxon>
    </lineage>
</organism>
<evidence type="ECO:0000256" key="3">
    <source>
        <dbReference type="ARBA" id="ARBA00023163"/>
    </source>
</evidence>
<dbReference type="InterPro" id="IPR009057">
    <property type="entry name" value="Homeodomain-like_sf"/>
</dbReference>
<evidence type="ECO:0000256" key="2">
    <source>
        <dbReference type="ARBA" id="ARBA00023125"/>
    </source>
</evidence>
<evidence type="ECO:0000313" key="6">
    <source>
        <dbReference type="EMBL" id="AMS43010.1"/>
    </source>
</evidence>
<evidence type="ECO:0000313" key="9">
    <source>
        <dbReference type="Proteomes" id="UP000577697"/>
    </source>
</evidence>
<keyword evidence="1" id="KW-0805">Transcription regulation</keyword>
<name>A0AAC8YR35_AMIAI</name>
<evidence type="ECO:0000259" key="5">
    <source>
        <dbReference type="PROSITE" id="PS01124"/>
    </source>
</evidence>
<dbReference type="GO" id="GO:0003700">
    <property type="term" value="F:DNA-binding transcription factor activity"/>
    <property type="evidence" value="ECO:0007669"/>
    <property type="project" value="InterPro"/>
</dbReference>
<dbReference type="Proteomes" id="UP000075755">
    <property type="component" value="Chromosome"/>
</dbReference>
<dbReference type="EMBL" id="JACICB010000003">
    <property type="protein sequence ID" value="MBB3704861.1"/>
    <property type="molecule type" value="Genomic_DNA"/>
</dbReference>
<keyword evidence="9" id="KW-1185">Reference proteome</keyword>
<dbReference type="GO" id="GO:0043565">
    <property type="term" value="F:sequence-specific DNA binding"/>
    <property type="evidence" value="ECO:0007669"/>
    <property type="project" value="InterPro"/>
</dbReference>
<dbReference type="InterPro" id="IPR050204">
    <property type="entry name" value="AraC_XylS_family_regulators"/>
</dbReference>
<proteinExistence type="predicted"/>
<reference evidence="7 9" key="2">
    <citation type="submission" date="2020-08" db="EMBL/GenBank/DDBJ databases">
        <title>Genomic Encyclopedia of Type Strains, Phase IV (KMG-IV): sequencing the most valuable type-strain genomes for metagenomic binning, comparative biology and taxonomic classification.</title>
        <authorList>
            <person name="Goeker M."/>
        </authorList>
    </citation>
    <scope>NUCLEOTIDE SEQUENCE [LARGE SCALE GENOMIC DNA]</scope>
    <source>
        <strain evidence="7 9">DSM 10368</strain>
    </source>
</reference>
<keyword evidence="3" id="KW-0804">Transcription</keyword>
<feature type="region of interest" description="Disordered" evidence="4">
    <location>
        <begin position="289"/>
        <end position="310"/>
    </location>
</feature>
<dbReference type="EMBL" id="CP015005">
    <property type="protein sequence ID" value="AMS43010.1"/>
    <property type="molecule type" value="Genomic_DNA"/>
</dbReference>